<name>A0A060JL77_9MICO</name>
<evidence type="ECO:0000256" key="2">
    <source>
        <dbReference type="ARBA" id="ARBA00022801"/>
    </source>
</evidence>
<dbReference type="CDD" id="cd11326">
    <property type="entry name" value="AmyAc_Glg_debranch"/>
    <property type="match status" value="1"/>
</dbReference>
<dbReference type="SUPFAM" id="SSF51445">
    <property type="entry name" value="(Trans)glycosidases"/>
    <property type="match status" value="1"/>
</dbReference>
<dbReference type="RefSeq" id="WP_038502178.1">
    <property type="nucleotide sequence ID" value="NZ_CP007490.1"/>
</dbReference>
<evidence type="ECO:0000256" key="1">
    <source>
        <dbReference type="ARBA" id="ARBA00008061"/>
    </source>
</evidence>
<gene>
    <name evidence="6" type="ORF">Rhola_00005370</name>
</gene>
<reference evidence="6 7" key="1">
    <citation type="journal article" date="2014" name="Int. J. Syst. Evol. Microbiol.">
        <title>Rhodoluna lacicola gen. nov., sp. nov., a planktonic freshwater bacterium with stream-lined genome.</title>
        <authorList>
            <person name="Hahn M."/>
            <person name="Schmidt J."/>
            <person name="Taipale S.J."/>
            <person name="Doolittle W.F."/>
            <person name="Koll U."/>
        </authorList>
    </citation>
    <scope>NUCLEOTIDE SEQUENCE [LARGE SCALE GENOMIC DNA]</scope>
    <source>
        <strain evidence="6 7">MWH-Ta8</strain>
    </source>
</reference>
<accession>A0A060JL77</accession>
<dbReference type="HOGENOM" id="CLU_011725_1_1_11"/>
<dbReference type="SUPFAM" id="SSF51011">
    <property type="entry name" value="Glycosyl hydrolase domain"/>
    <property type="match status" value="1"/>
</dbReference>
<dbReference type="EMBL" id="CP007490">
    <property type="protein sequence ID" value="AIC47353.1"/>
    <property type="molecule type" value="Genomic_DNA"/>
</dbReference>
<dbReference type="InterPro" id="IPR004193">
    <property type="entry name" value="Glyco_hydro_13_N"/>
</dbReference>
<dbReference type="EC" id="3.2.1.-" evidence="6"/>
<keyword evidence="7" id="KW-1185">Reference proteome</keyword>
<dbReference type="PANTHER" id="PTHR43002">
    <property type="entry name" value="GLYCOGEN DEBRANCHING ENZYME"/>
    <property type="match status" value="1"/>
</dbReference>
<dbReference type="InterPro" id="IPR014756">
    <property type="entry name" value="Ig_E-set"/>
</dbReference>
<dbReference type="SMART" id="SM00642">
    <property type="entry name" value="Aamy"/>
    <property type="match status" value="1"/>
</dbReference>
<keyword evidence="3 6" id="KW-0326">Glycosidase</keyword>
<dbReference type="Proteomes" id="UP000067708">
    <property type="component" value="Chromosome"/>
</dbReference>
<feature type="region of interest" description="Disordered" evidence="4">
    <location>
        <begin position="461"/>
        <end position="489"/>
    </location>
</feature>
<dbReference type="CDD" id="cd02856">
    <property type="entry name" value="E_set_GDE_Isoamylase_N"/>
    <property type="match status" value="1"/>
</dbReference>
<dbReference type="SUPFAM" id="SSF81296">
    <property type="entry name" value="E set domains"/>
    <property type="match status" value="1"/>
</dbReference>
<sequence>MSTAESLAPAIQAGQMGVTLNGDLGTIRVYSETASSIELCLLDTDDPRSVVKSIPLQRGDQGIWSATDSDLKLGTKYALRVDGPEGPRNRFNDSLFLIEPYAKAVVRESAREYHCVVVDGKFDWQGVAKPNIPLDELVVYEAHARGLTRGNKALPDDLRGTYAALGHESTIAHLKKIGVNAVELLPIQMLISEPHLLKNGLINYWGYNTINFFTPHHRYATAAAIQAGPEAIIAELKTAIRELHRNGIEVIMDVVYNHTAEGGAGGLTYSYRGIDNSSYYRQDDNGHYQDTTGCGNSLNFANPQVVQMVIESLRYWTEEMQVDGYRFDLATTLARNEANHFDPNHPLLRAINDEPAFAATKMIVEPWDVGLGGWQTGNFPDRFSEWNDRFRDSVRRFWLSDIAAARNGGNHWNGVADLATRLAGSRDIVDGPSGPLGGVNFITAHDGFCLHDLVSYNVKHNNANGESNRDGSNNNSSFNHGHEGEGASEEIRMQRRKAVRNLLATVLFSAGIPMITSGDERGKTQNGNNNAYCQDSVMTWLNWDLTRHQQDLEDTFSYLTKLRRENPVLRPKSFGDFNTASEDHDLLKWYNAAGEIMSEENWHDPECRTISRFTERLFGDGSKNSLLLIIHGNESSSLVTLPKIDGSSEYEELWNSAQEAPTITARKLYAGDQVQLSGTSMLLLRVN</sequence>
<dbReference type="Gene3D" id="2.60.40.10">
    <property type="entry name" value="Immunoglobulins"/>
    <property type="match status" value="1"/>
</dbReference>
<evidence type="ECO:0000259" key="5">
    <source>
        <dbReference type="SMART" id="SM00642"/>
    </source>
</evidence>
<evidence type="ECO:0000313" key="6">
    <source>
        <dbReference type="EMBL" id="AIC47353.1"/>
    </source>
</evidence>
<dbReference type="InterPro" id="IPR013780">
    <property type="entry name" value="Glyco_hydro_b"/>
</dbReference>
<dbReference type="GO" id="GO:0005980">
    <property type="term" value="P:glycogen catabolic process"/>
    <property type="evidence" value="ECO:0007669"/>
    <property type="project" value="InterPro"/>
</dbReference>
<dbReference type="Gene3D" id="3.20.20.80">
    <property type="entry name" value="Glycosidases"/>
    <property type="match status" value="1"/>
</dbReference>
<dbReference type="InterPro" id="IPR006047">
    <property type="entry name" value="GH13_cat_dom"/>
</dbReference>
<dbReference type="PATRIC" id="fig|529884.3.peg.514"/>
<dbReference type="STRING" id="529884.Rhola_00005370"/>
<dbReference type="InterPro" id="IPR013783">
    <property type="entry name" value="Ig-like_fold"/>
</dbReference>
<dbReference type="Gene3D" id="2.60.40.1180">
    <property type="entry name" value="Golgi alpha-mannosidase II"/>
    <property type="match status" value="1"/>
</dbReference>
<dbReference type="NCBIfam" id="TIGR02100">
    <property type="entry name" value="glgX_debranch"/>
    <property type="match status" value="1"/>
</dbReference>
<dbReference type="GO" id="GO:0004135">
    <property type="term" value="F:amylo-alpha-1,6-glucosidase activity"/>
    <property type="evidence" value="ECO:0007669"/>
    <property type="project" value="InterPro"/>
</dbReference>
<comment type="similarity">
    <text evidence="1">Belongs to the glycosyl hydrolase 13 family.</text>
</comment>
<keyword evidence="2 6" id="KW-0378">Hydrolase</keyword>
<organism evidence="6 7">
    <name type="scientific">Rhodoluna lacicola</name>
    <dbReference type="NCBI Taxonomy" id="529884"/>
    <lineage>
        <taxon>Bacteria</taxon>
        <taxon>Bacillati</taxon>
        <taxon>Actinomycetota</taxon>
        <taxon>Actinomycetes</taxon>
        <taxon>Micrococcales</taxon>
        <taxon>Microbacteriaceae</taxon>
        <taxon>Luna cluster</taxon>
        <taxon>Luna-1 subcluster</taxon>
        <taxon>Rhodoluna</taxon>
    </lineage>
</organism>
<dbReference type="Pfam" id="PF02922">
    <property type="entry name" value="CBM_48"/>
    <property type="match status" value="1"/>
</dbReference>
<evidence type="ECO:0000256" key="4">
    <source>
        <dbReference type="SAM" id="MobiDB-lite"/>
    </source>
</evidence>
<dbReference type="InterPro" id="IPR044505">
    <property type="entry name" value="GlgX_Isoamylase_N_E_set"/>
</dbReference>
<feature type="domain" description="Glycosyl hydrolase family 13 catalytic" evidence="5">
    <location>
        <begin position="137"/>
        <end position="563"/>
    </location>
</feature>
<dbReference type="eggNOG" id="COG1523">
    <property type="taxonomic scope" value="Bacteria"/>
</dbReference>
<dbReference type="AlphaFoldDB" id="A0A060JL77"/>
<dbReference type="KEGG" id="rla:Rhola_00005370"/>
<evidence type="ECO:0000313" key="7">
    <source>
        <dbReference type="Proteomes" id="UP000067708"/>
    </source>
</evidence>
<feature type="compositionally biased region" description="Basic and acidic residues" evidence="4">
    <location>
        <begin position="480"/>
        <end position="489"/>
    </location>
</feature>
<protein>
    <submittedName>
        <fullName evidence="6">Glycogen debranching enzyme GlgX</fullName>
        <ecNumber evidence="6">3.2.1.-</ecNumber>
    </submittedName>
</protein>
<proteinExistence type="inferred from homology"/>
<evidence type="ECO:0000256" key="3">
    <source>
        <dbReference type="ARBA" id="ARBA00023295"/>
    </source>
</evidence>
<dbReference type="InterPro" id="IPR011837">
    <property type="entry name" value="Glycogen_debranch_GlgX"/>
</dbReference>
<dbReference type="OrthoDB" id="3236218at2"/>
<dbReference type="InterPro" id="IPR017853">
    <property type="entry name" value="GH"/>
</dbReference>